<reference evidence="1 2" key="1">
    <citation type="submission" date="2020-08" db="EMBL/GenBank/DDBJ databases">
        <title>Sequencing the genomes of 1000 actinobacteria strains.</title>
        <authorList>
            <person name="Klenk H.-P."/>
        </authorList>
    </citation>
    <scope>NUCLEOTIDE SEQUENCE [LARGE SCALE GENOMIC DNA]</scope>
    <source>
        <strain evidence="1 2">DSM 45584</strain>
    </source>
</reference>
<evidence type="ECO:0000313" key="1">
    <source>
        <dbReference type="EMBL" id="MBB5159820.1"/>
    </source>
</evidence>
<protein>
    <submittedName>
        <fullName evidence="1">Putative aconitase with swiveling domain</fullName>
    </submittedName>
</protein>
<sequence>MLGRRDSIIALGAIVAAELYSLEVPVVVIPWSAVNDLAAGSDVEVCASSQEAIIRSR</sequence>
<keyword evidence="2" id="KW-1185">Reference proteome</keyword>
<organism evidence="1 2">
    <name type="scientific">Saccharopolyspora phatthalungensis</name>
    <dbReference type="NCBI Taxonomy" id="664693"/>
    <lineage>
        <taxon>Bacteria</taxon>
        <taxon>Bacillati</taxon>
        <taxon>Actinomycetota</taxon>
        <taxon>Actinomycetes</taxon>
        <taxon>Pseudonocardiales</taxon>
        <taxon>Pseudonocardiaceae</taxon>
        <taxon>Saccharopolyspora</taxon>
    </lineage>
</organism>
<dbReference type="Proteomes" id="UP000584374">
    <property type="component" value="Unassembled WGS sequence"/>
</dbReference>
<accession>A0A840QIA1</accession>
<dbReference type="AlphaFoldDB" id="A0A840QIA1"/>
<dbReference type="EMBL" id="JACHIW010000003">
    <property type="protein sequence ID" value="MBB5159820.1"/>
    <property type="molecule type" value="Genomic_DNA"/>
</dbReference>
<proteinExistence type="predicted"/>
<comment type="caution">
    <text evidence="1">The sequence shown here is derived from an EMBL/GenBank/DDBJ whole genome shotgun (WGS) entry which is preliminary data.</text>
</comment>
<name>A0A840QIA1_9PSEU</name>
<evidence type="ECO:0000313" key="2">
    <source>
        <dbReference type="Proteomes" id="UP000584374"/>
    </source>
</evidence>
<gene>
    <name evidence="1" type="ORF">BJ970_007420</name>
</gene>